<dbReference type="PANTHER" id="PTHR35605">
    <property type="entry name" value="ECP2 EFFECTOR PROTEIN DOMAIN-CONTAINING PROTEIN-RELATED"/>
    <property type="match status" value="1"/>
</dbReference>
<feature type="chain" id="PRO_5046224534" description="LysM domain-containing protein" evidence="1">
    <location>
        <begin position="18"/>
        <end position="219"/>
    </location>
</feature>
<evidence type="ECO:0008006" key="4">
    <source>
        <dbReference type="Google" id="ProtNLM"/>
    </source>
</evidence>
<protein>
    <recommendedName>
        <fullName evidence="4">LysM domain-containing protein</fullName>
    </recommendedName>
</protein>
<organism evidence="2 3">
    <name type="scientific">Diaporthe vaccinii</name>
    <dbReference type="NCBI Taxonomy" id="105482"/>
    <lineage>
        <taxon>Eukaryota</taxon>
        <taxon>Fungi</taxon>
        <taxon>Dikarya</taxon>
        <taxon>Ascomycota</taxon>
        <taxon>Pezizomycotina</taxon>
        <taxon>Sordariomycetes</taxon>
        <taxon>Sordariomycetidae</taxon>
        <taxon>Diaporthales</taxon>
        <taxon>Diaporthaceae</taxon>
        <taxon>Diaporthe</taxon>
        <taxon>Diaporthe eres species complex</taxon>
    </lineage>
</organism>
<sequence length="219" mass="24051">MIRIAIFIAVSTALVLAATSNVSASLVPPPDPKYSVMEISWAVESIPGNATSTVLLNGTVQEVYKRLTEINPDYDDVLLKYRSSKATTALPDSFHSFDSMADVPSNCGYCNVCTKRWEPTSYMITFEGIAYLNSLVGKAGIPPGPGFCSRVSCNWGSSIWWCNDNDERTELDSWSEVTSAAEDITRQCCWTTKEKELVTGGQIFQPGGWNIVIRHDGDC</sequence>
<comment type="caution">
    <text evidence="2">The sequence shown here is derived from an EMBL/GenBank/DDBJ whole genome shotgun (WGS) entry which is preliminary data.</text>
</comment>
<evidence type="ECO:0000313" key="2">
    <source>
        <dbReference type="EMBL" id="KAL2274197.1"/>
    </source>
</evidence>
<evidence type="ECO:0000256" key="1">
    <source>
        <dbReference type="SAM" id="SignalP"/>
    </source>
</evidence>
<feature type="signal peptide" evidence="1">
    <location>
        <begin position="1"/>
        <end position="17"/>
    </location>
</feature>
<dbReference type="Proteomes" id="UP001600888">
    <property type="component" value="Unassembled WGS sequence"/>
</dbReference>
<keyword evidence="3" id="KW-1185">Reference proteome</keyword>
<gene>
    <name evidence="2" type="ORF">FJTKL_03596</name>
</gene>
<name>A0ABR4DV63_9PEZI</name>
<reference evidence="2 3" key="1">
    <citation type="submission" date="2024-03" db="EMBL/GenBank/DDBJ databases">
        <title>A high-quality draft genome sequence of Diaporthe vaccinii, a causative agent of upright dieback and viscid rot disease in cranberry plants.</title>
        <authorList>
            <person name="Sarrasin M."/>
            <person name="Lang B.F."/>
            <person name="Burger G."/>
        </authorList>
    </citation>
    <scope>NUCLEOTIDE SEQUENCE [LARGE SCALE GENOMIC DNA]</scope>
    <source>
        <strain evidence="2 3">IS7</strain>
    </source>
</reference>
<evidence type="ECO:0000313" key="3">
    <source>
        <dbReference type="Proteomes" id="UP001600888"/>
    </source>
</evidence>
<proteinExistence type="predicted"/>
<dbReference type="EMBL" id="JBAWTH010000164">
    <property type="protein sequence ID" value="KAL2274197.1"/>
    <property type="molecule type" value="Genomic_DNA"/>
</dbReference>
<dbReference type="PANTHER" id="PTHR35605:SF1">
    <property type="entry name" value="ECP2 EFFECTOR PROTEIN DOMAIN-CONTAINING PROTEIN-RELATED"/>
    <property type="match status" value="1"/>
</dbReference>
<keyword evidence="1" id="KW-0732">Signal</keyword>
<accession>A0ABR4DV63</accession>